<name>C9LIX9_9BACT</name>
<organism evidence="1 2">
    <name type="scientific">Alloprevotella tannerae ATCC 51259</name>
    <dbReference type="NCBI Taxonomy" id="626522"/>
    <lineage>
        <taxon>Bacteria</taxon>
        <taxon>Pseudomonadati</taxon>
        <taxon>Bacteroidota</taxon>
        <taxon>Bacteroidia</taxon>
        <taxon>Bacteroidales</taxon>
        <taxon>Prevotellaceae</taxon>
        <taxon>Alloprevotella</taxon>
    </lineage>
</organism>
<dbReference type="STRING" id="626522.GCWU000325_02190"/>
<gene>
    <name evidence="1" type="ORF">GCWU000325_02190</name>
</gene>
<dbReference type="AlphaFoldDB" id="C9LIX9"/>
<dbReference type="HOGENOM" id="CLU_3237890_0_0_10"/>
<accession>C9LIX9</accession>
<keyword evidence="2" id="KW-1185">Reference proteome</keyword>
<sequence>MFFYPSFCPVFISKKFFICYFCNNNSRPYRRAACVDYLALHFN</sequence>
<protein>
    <submittedName>
        <fullName evidence="1">Uncharacterized protein</fullName>
    </submittedName>
</protein>
<comment type="caution">
    <text evidence="1">The sequence shown here is derived from an EMBL/GenBank/DDBJ whole genome shotgun (WGS) entry which is preliminary data.</text>
</comment>
<proteinExistence type="predicted"/>
<evidence type="ECO:0000313" key="1">
    <source>
        <dbReference type="EMBL" id="EEX70946.1"/>
    </source>
</evidence>
<dbReference type="EMBL" id="ACIJ02000023">
    <property type="protein sequence ID" value="EEX70946.1"/>
    <property type="molecule type" value="Genomic_DNA"/>
</dbReference>
<evidence type="ECO:0000313" key="2">
    <source>
        <dbReference type="Proteomes" id="UP000003460"/>
    </source>
</evidence>
<dbReference type="Proteomes" id="UP000003460">
    <property type="component" value="Unassembled WGS sequence"/>
</dbReference>
<reference evidence="1" key="1">
    <citation type="submission" date="2009-09" db="EMBL/GenBank/DDBJ databases">
        <authorList>
            <person name="Weinstock G."/>
            <person name="Sodergren E."/>
            <person name="Clifton S."/>
            <person name="Fulton L."/>
            <person name="Fulton B."/>
            <person name="Courtney L."/>
            <person name="Fronick C."/>
            <person name="Harrison M."/>
            <person name="Strong C."/>
            <person name="Farmer C."/>
            <person name="Delahaunty K."/>
            <person name="Markovic C."/>
            <person name="Hall O."/>
            <person name="Minx P."/>
            <person name="Tomlinson C."/>
            <person name="Mitreva M."/>
            <person name="Nelson J."/>
            <person name="Hou S."/>
            <person name="Wollam A."/>
            <person name="Pepin K.H."/>
            <person name="Johnson M."/>
            <person name="Bhonagiri V."/>
            <person name="Nash W.E."/>
            <person name="Warren W."/>
            <person name="Chinwalla A."/>
            <person name="Mardis E.R."/>
            <person name="Wilson R.K."/>
        </authorList>
    </citation>
    <scope>NUCLEOTIDE SEQUENCE [LARGE SCALE GENOMIC DNA]</scope>
    <source>
        <strain evidence="1">ATCC 51259</strain>
    </source>
</reference>